<evidence type="ECO:0000256" key="5">
    <source>
        <dbReference type="ARBA" id="ARBA00022692"/>
    </source>
</evidence>
<keyword evidence="7 8" id="KW-0472">Membrane</keyword>
<dbReference type="EMBL" id="JBHRTK010000034">
    <property type="protein sequence ID" value="MFC3209222.1"/>
    <property type="molecule type" value="Genomic_DNA"/>
</dbReference>
<dbReference type="PANTHER" id="PTHR32196">
    <property type="entry name" value="ABC TRANSPORTER PERMEASE PROTEIN YPHD-RELATED-RELATED"/>
    <property type="match status" value="1"/>
</dbReference>
<feature type="transmembrane region" description="Helical" evidence="8">
    <location>
        <begin position="258"/>
        <end position="275"/>
    </location>
</feature>
<feature type="transmembrane region" description="Helical" evidence="8">
    <location>
        <begin position="282"/>
        <end position="303"/>
    </location>
</feature>
<name>A0ABV7KIQ4_9HYPH</name>
<protein>
    <submittedName>
        <fullName evidence="9">ABC transporter permease</fullName>
    </submittedName>
</protein>
<keyword evidence="5 8" id="KW-0812">Transmembrane</keyword>
<feature type="transmembrane region" description="Helical" evidence="8">
    <location>
        <begin position="86"/>
        <end position="103"/>
    </location>
</feature>
<dbReference type="CDD" id="cd06579">
    <property type="entry name" value="TM_PBP1_transp_AraH_like"/>
    <property type="match status" value="1"/>
</dbReference>
<keyword evidence="4" id="KW-0997">Cell inner membrane</keyword>
<dbReference type="PANTHER" id="PTHR32196:SF21">
    <property type="entry name" value="ABC TRANSPORTER PERMEASE PROTEIN YPHD-RELATED"/>
    <property type="match status" value="1"/>
</dbReference>
<evidence type="ECO:0000256" key="8">
    <source>
        <dbReference type="SAM" id="Phobius"/>
    </source>
</evidence>
<reference evidence="10" key="1">
    <citation type="journal article" date="2019" name="Int. J. Syst. Evol. Microbiol.">
        <title>The Global Catalogue of Microorganisms (GCM) 10K type strain sequencing project: providing services to taxonomists for standard genome sequencing and annotation.</title>
        <authorList>
            <consortium name="The Broad Institute Genomics Platform"/>
            <consortium name="The Broad Institute Genome Sequencing Center for Infectious Disease"/>
            <person name="Wu L."/>
            <person name="Ma J."/>
        </authorList>
    </citation>
    <scope>NUCLEOTIDE SEQUENCE [LARGE SCALE GENOMIC DNA]</scope>
    <source>
        <strain evidence="10">KCTC 52165</strain>
    </source>
</reference>
<sequence>MQDNRTTTASAAAGPEKVRGRQWLRPDAKPAALVLAATLALIVSMKLVNPAFGSMTQLAAILITSIFLVVASFGQGLVILTGGIDLSIGVVMGIGGMIIAGMTRGSDDMLVYALPTALLCCTAIGVINGIGVAVAKLPPFIMTLSSGTTFFGVGLALTAGSSQQPVAPALQHFMSGSWLGIPLPVWFLVVFAVLATLLQNGTAGGRKLYAMGSSPGAARVLGLPTTLLTIVVYGASGLCAGMAGILLAGYSSSATLDMGNALLMPTIAAVVIGGARVTGGAGIYLGTLAGALFLSTLSTVITILSLSQGLRSVIQGGIIIGALLLQSNRSAPRR</sequence>
<gene>
    <name evidence="9" type="ORF">ACFOHJ_23660</name>
</gene>
<comment type="caution">
    <text evidence="9">The sequence shown here is derived from an EMBL/GenBank/DDBJ whole genome shotgun (WGS) entry which is preliminary data.</text>
</comment>
<keyword evidence="6 8" id="KW-1133">Transmembrane helix</keyword>
<dbReference type="InterPro" id="IPR001851">
    <property type="entry name" value="ABC_transp_permease"/>
</dbReference>
<comment type="subcellular location">
    <subcellularLocation>
        <location evidence="1">Cell membrane</location>
        <topology evidence="1">Multi-pass membrane protein</topology>
    </subcellularLocation>
</comment>
<evidence type="ECO:0000313" key="10">
    <source>
        <dbReference type="Proteomes" id="UP001595583"/>
    </source>
</evidence>
<feature type="transmembrane region" description="Helical" evidence="8">
    <location>
        <begin position="31"/>
        <end position="52"/>
    </location>
</feature>
<feature type="transmembrane region" description="Helical" evidence="8">
    <location>
        <begin position="58"/>
        <end position="79"/>
    </location>
</feature>
<dbReference type="Pfam" id="PF02653">
    <property type="entry name" value="BPD_transp_2"/>
    <property type="match status" value="1"/>
</dbReference>
<evidence type="ECO:0000256" key="4">
    <source>
        <dbReference type="ARBA" id="ARBA00022519"/>
    </source>
</evidence>
<dbReference type="RefSeq" id="WP_378225430.1">
    <property type="nucleotide sequence ID" value="NZ_JBHRTK010000034.1"/>
</dbReference>
<feature type="transmembrane region" description="Helical" evidence="8">
    <location>
        <begin position="220"/>
        <end position="246"/>
    </location>
</feature>
<keyword evidence="10" id="KW-1185">Reference proteome</keyword>
<evidence type="ECO:0000256" key="7">
    <source>
        <dbReference type="ARBA" id="ARBA00023136"/>
    </source>
</evidence>
<evidence type="ECO:0000256" key="6">
    <source>
        <dbReference type="ARBA" id="ARBA00022989"/>
    </source>
</evidence>
<evidence type="ECO:0000256" key="3">
    <source>
        <dbReference type="ARBA" id="ARBA00022475"/>
    </source>
</evidence>
<evidence type="ECO:0000256" key="1">
    <source>
        <dbReference type="ARBA" id="ARBA00004651"/>
    </source>
</evidence>
<dbReference type="Proteomes" id="UP001595583">
    <property type="component" value="Unassembled WGS sequence"/>
</dbReference>
<feature type="transmembrane region" description="Helical" evidence="8">
    <location>
        <begin position="309"/>
        <end position="325"/>
    </location>
</feature>
<keyword evidence="2" id="KW-0813">Transport</keyword>
<keyword evidence="3" id="KW-1003">Cell membrane</keyword>
<evidence type="ECO:0000313" key="9">
    <source>
        <dbReference type="EMBL" id="MFC3209222.1"/>
    </source>
</evidence>
<feature type="transmembrane region" description="Helical" evidence="8">
    <location>
        <begin position="109"/>
        <end position="133"/>
    </location>
</feature>
<accession>A0ABV7KIQ4</accession>
<proteinExistence type="predicted"/>
<feature type="transmembrane region" description="Helical" evidence="8">
    <location>
        <begin position="179"/>
        <end position="199"/>
    </location>
</feature>
<evidence type="ECO:0000256" key="2">
    <source>
        <dbReference type="ARBA" id="ARBA00022448"/>
    </source>
</evidence>
<feature type="transmembrane region" description="Helical" evidence="8">
    <location>
        <begin position="140"/>
        <end position="159"/>
    </location>
</feature>
<organism evidence="9 10">
    <name type="scientific">Aquamicrobium soli</name>
    <dbReference type="NCBI Taxonomy" id="1811518"/>
    <lineage>
        <taxon>Bacteria</taxon>
        <taxon>Pseudomonadati</taxon>
        <taxon>Pseudomonadota</taxon>
        <taxon>Alphaproteobacteria</taxon>
        <taxon>Hyphomicrobiales</taxon>
        <taxon>Phyllobacteriaceae</taxon>
        <taxon>Aquamicrobium</taxon>
    </lineage>
</organism>